<gene>
    <name evidence="1" type="ORF">EDC63_1176</name>
</gene>
<proteinExistence type="predicted"/>
<accession>A0A4R3XZ49</accession>
<dbReference type="Proteomes" id="UP000295367">
    <property type="component" value="Unassembled WGS sequence"/>
</dbReference>
<name>A0A4R3XZ49_9PROT</name>
<keyword evidence="2" id="KW-1185">Reference proteome</keyword>
<sequence>MLFKLSDRFTLQFKHGKTAFSFFSAKTNRLALYSLTFLHLEVNLHKQRQWLLD</sequence>
<comment type="caution">
    <text evidence="1">The sequence shown here is derived from an EMBL/GenBank/DDBJ whole genome shotgun (WGS) entry which is preliminary data.</text>
</comment>
<reference evidence="1 2" key="1">
    <citation type="submission" date="2019-03" db="EMBL/GenBank/DDBJ databases">
        <title>Genomic Encyclopedia of Type Strains, Phase IV (KMG-IV): sequencing the most valuable type-strain genomes for metagenomic binning, comparative biology and taxonomic classification.</title>
        <authorList>
            <person name="Goeker M."/>
        </authorList>
    </citation>
    <scope>NUCLEOTIDE SEQUENCE [LARGE SCALE GENOMIC DNA]</scope>
    <source>
        <strain evidence="1 2">DSM 100309</strain>
    </source>
</reference>
<evidence type="ECO:0000313" key="1">
    <source>
        <dbReference type="EMBL" id="TCV82973.1"/>
    </source>
</evidence>
<evidence type="ECO:0000313" key="2">
    <source>
        <dbReference type="Proteomes" id="UP000295367"/>
    </source>
</evidence>
<dbReference type="AlphaFoldDB" id="A0A4R3XZ49"/>
<organism evidence="1 2">
    <name type="scientific">Sulfurirhabdus autotrophica</name>
    <dbReference type="NCBI Taxonomy" id="1706046"/>
    <lineage>
        <taxon>Bacteria</taxon>
        <taxon>Pseudomonadati</taxon>
        <taxon>Pseudomonadota</taxon>
        <taxon>Betaproteobacteria</taxon>
        <taxon>Nitrosomonadales</taxon>
        <taxon>Sulfuricellaceae</taxon>
        <taxon>Sulfurirhabdus</taxon>
    </lineage>
</organism>
<dbReference type="EMBL" id="SMCO01000017">
    <property type="protein sequence ID" value="TCV82973.1"/>
    <property type="molecule type" value="Genomic_DNA"/>
</dbReference>
<protein>
    <submittedName>
        <fullName evidence="1">Uncharacterized protein</fullName>
    </submittedName>
</protein>